<feature type="domain" description="RNA polymerase sigma-70 region 2" evidence="5">
    <location>
        <begin position="32"/>
        <end position="95"/>
    </location>
</feature>
<proteinExistence type="inferred from homology"/>
<evidence type="ECO:0000256" key="2">
    <source>
        <dbReference type="ARBA" id="ARBA00023015"/>
    </source>
</evidence>
<accession>A0AAW9QLR7</accession>
<dbReference type="Pfam" id="PF08281">
    <property type="entry name" value="Sigma70_r4_2"/>
    <property type="match status" value="1"/>
</dbReference>
<dbReference type="GO" id="GO:0016987">
    <property type="term" value="F:sigma factor activity"/>
    <property type="evidence" value="ECO:0007669"/>
    <property type="project" value="UniProtKB-KW"/>
</dbReference>
<evidence type="ECO:0000256" key="4">
    <source>
        <dbReference type="ARBA" id="ARBA00023163"/>
    </source>
</evidence>
<evidence type="ECO:0000313" key="8">
    <source>
        <dbReference type="Proteomes" id="UP001328733"/>
    </source>
</evidence>
<organism evidence="7 8">
    <name type="scientific">Pannus brasiliensis CCIBt3594</name>
    <dbReference type="NCBI Taxonomy" id="1427578"/>
    <lineage>
        <taxon>Bacteria</taxon>
        <taxon>Bacillati</taxon>
        <taxon>Cyanobacteriota</taxon>
        <taxon>Cyanophyceae</taxon>
        <taxon>Oscillatoriophycideae</taxon>
        <taxon>Chroococcales</taxon>
        <taxon>Microcystaceae</taxon>
        <taxon>Pannus</taxon>
    </lineage>
</organism>
<comment type="caution">
    <text evidence="7">The sequence shown here is derived from an EMBL/GenBank/DDBJ whole genome shotgun (WGS) entry which is preliminary data.</text>
</comment>
<keyword evidence="3" id="KW-0731">Sigma factor</keyword>
<dbReference type="AlphaFoldDB" id="A0AAW9QLR7"/>
<dbReference type="SUPFAM" id="SSF88659">
    <property type="entry name" value="Sigma3 and sigma4 domains of RNA polymerase sigma factors"/>
    <property type="match status" value="1"/>
</dbReference>
<dbReference type="EMBL" id="JBAFSM010000034">
    <property type="protein sequence ID" value="MEG3438737.1"/>
    <property type="molecule type" value="Genomic_DNA"/>
</dbReference>
<comment type="similarity">
    <text evidence="1">Belongs to the sigma-70 factor family. ECF subfamily.</text>
</comment>
<evidence type="ECO:0000259" key="6">
    <source>
        <dbReference type="Pfam" id="PF08281"/>
    </source>
</evidence>
<dbReference type="InterPro" id="IPR013325">
    <property type="entry name" value="RNA_pol_sigma_r2"/>
</dbReference>
<gene>
    <name evidence="7" type="ORF">V0288_16540</name>
</gene>
<feature type="domain" description="RNA polymerase sigma factor 70 region 4 type 2" evidence="6">
    <location>
        <begin position="137"/>
        <end position="187"/>
    </location>
</feature>
<dbReference type="InterPro" id="IPR039425">
    <property type="entry name" value="RNA_pol_sigma-70-like"/>
</dbReference>
<dbReference type="InterPro" id="IPR036388">
    <property type="entry name" value="WH-like_DNA-bd_sf"/>
</dbReference>
<name>A0AAW9QLR7_9CHRO</name>
<dbReference type="InterPro" id="IPR013324">
    <property type="entry name" value="RNA_pol_sigma_r3/r4-like"/>
</dbReference>
<dbReference type="GO" id="GO:0006352">
    <property type="term" value="P:DNA-templated transcription initiation"/>
    <property type="evidence" value="ECO:0007669"/>
    <property type="project" value="InterPro"/>
</dbReference>
<dbReference type="Proteomes" id="UP001328733">
    <property type="component" value="Unassembled WGS sequence"/>
</dbReference>
<evidence type="ECO:0000259" key="5">
    <source>
        <dbReference type="Pfam" id="PF04542"/>
    </source>
</evidence>
<dbReference type="RefSeq" id="WP_332866222.1">
    <property type="nucleotide sequence ID" value="NZ_JBAFSM010000034.1"/>
</dbReference>
<keyword evidence="2" id="KW-0805">Transcription regulation</keyword>
<dbReference type="CDD" id="cd06171">
    <property type="entry name" value="Sigma70_r4"/>
    <property type="match status" value="1"/>
</dbReference>
<dbReference type="PANTHER" id="PTHR43133:SF51">
    <property type="entry name" value="RNA POLYMERASE SIGMA FACTOR"/>
    <property type="match status" value="1"/>
</dbReference>
<dbReference type="Gene3D" id="1.10.10.10">
    <property type="entry name" value="Winged helix-like DNA-binding domain superfamily/Winged helix DNA-binding domain"/>
    <property type="match status" value="1"/>
</dbReference>
<dbReference type="NCBIfam" id="NF009171">
    <property type="entry name" value="PRK12518.1"/>
    <property type="match status" value="1"/>
</dbReference>
<evidence type="ECO:0000256" key="3">
    <source>
        <dbReference type="ARBA" id="ARBA00023082"/>
    </source>
</evidence>
<dbReference type="InterPro" id="IPR013249">
    <property type="entry name" value="RNA_pol_sigma70_r4_t2"/>
</dbReference>
<dbReference type="Gene3D" id="1.10.1740.10">
    <property type="match status" value="1"/>
</dbReference>
<reference evidence="7 8" key="1">
    <citation type="submission" date="2024-01" db="EMBL/GenBank/DDBJ databases">
        <title>Genomic insights into the taxonomy and metabolism of the cyanobacterium Pannus brasiliensis CCIBt3594.</title>
        <authorList>
            <person name="Machado M."/>
            <person name="Botero N.B."/>
            <person name="Andreote A.P.D."/>
            <person name="Feitosa A.M.T."/>
            <person name="Popin R."/>
            <person name="Sivonen K."/>
            <person name="Fiore M.F."/>
        </authorList>
    </citation>
    <scope>NUCLEOTIDE SEQUENCE [LARGE SCALE GENOMIC DNA]</scope>
    <source>
        <strain evidence="7 8">CCIBt3594</strain>
    </source>
</reference>
<keyword evidence="4" id="KW-0804">Transcription</keyword>
<dbReference type="NCBIfam" id="TIGR02937">
    <property type="entry name" value="sigma70-ECF"/>
    <property type="match status" value="1"/>
</dbReference>
<dbReference type="PANTHER" id="PTHR43133">
    <property type="entry name" value="RNA POLYMERASE ECF-TYPE SIGMA FACTO"/>
    <property type="match status" value="1"/>
</dbReference>
<dbReference type="InterPro" id="IPR014284">
    <property type="entry name" value="RNA_pol_sigma-70_dom"/>
</dbReference>
<dbReference type="InterPro" id="IPR007627">
    <property type="entry name" value="RNA_pol_sigma70_r2"/>
</dbReference>
<evidence type="ECO:0000256" key="1">
    <source>
        <dbReference type="ARBA" id="ARBA00010641"/>
    </source>
</evidence>
<dbReference type="SUPFAM" id="SSF88946">
    <property type="entry name" value="Sigma2 domain of RNA polymerase sigma factors"/>
    <property type="match status" value="1"/>
</dbReference>
<protein>
    <submittedName>
        <fullName evidence="7">Sigma-70 family RNA polymerase sigma factor</fullName>
    </submittedName>
</protein>
<evidence type="ECO:0000313" key="7">
    <source>
        <dbReference type="EMBL" id="MEG3438737.1"/>
    </source>
</evidence>
<keyword evidence="8" id="KW-1185">Reference proteome</keyword>
<dbReference type="GO" id="GO:0003677">
    <property type="term" value="F:DNA binding"/>
    <property type="evidence" value="ECO:0007669"/>
    <property type="project" value="InterPro"/>
</dbReference>
<sequence>MSAVIADNQASVSDRELVGRCQQGDRLAFRLLYRRYHPKIRSTLYQLCGRECLDDLVQEVFLRVWRGLPGLRQPAYFSTWVYRITWNVANDGRRQFAKRQIERDPANSIEGEDSRLEILSRPQDSPDLLRLHYEDVLRRGLETLSLEHRAVLVLHDLDDLPQKEIGQILQIPVGTVKSRLHHARGALRQFLQQQGVL</sequence>
<dbReference type="Pfam" id="PF04542">
    <property type="entry name" value="Sigma70_r2"/>
    <property type="match status" value="1"/>
</dbReference>